<keyword evidence="8" id="KW-0408">Iron</keyword>
<comment type="caution">
    <text evidence="10">The sequence shown here is derived from an EMBL/GenBank/DDBJ whole genome shotgun (WGS) entry which is preliminary data.</text>
</comment>
<dbReference type="AlphaFoldDB" id="A0A0C2HKT4"/>
<dbReference type="RefSeq" id="WP_040095873.1">
    <property type="nucleotide sequence ID" value="NZ_JWJD01000001.1"/>
</dbReference>
<dbReference type="InterPro" id="IPR036280">
    <property type="entry name" value="Multihaem_cyt_sf"/>
</dbReference>
<keyword evidence="6" id="KW-0732">Signal</keyword>
<dbReference type="PANTHER" id="PTHR35038:SF8">
    <property type="entry name" value="C-TYPE POLYHEME CYTOCHROME OMCC"/>
    <property type="match status" value="1"/>
</dbReference>
<dbReference type="GO" id="GO:0046872">
    <property type="term" value="F:metal ion binding"/>
    <property type="evidence" value="ECO:0007669"/>
    <property type="project" value="UniProtKB-KW"/>
</dbReference>
<dbReference type="EMBL" id="JWJD01000001">
    <property type="protein sequence ID" value="KIH77631.1"/>
    <property type="molecule type" value="Genomic_DNA"/>
</dbReference>
<dbReference type="Pfam" id="PF14537">
    <property type="entry name" value="Cytochrom_c3_2"/>
    <property type="match status" value="1"/>
</dbReference>
<keyword evidence="3" id="KW-0813">Transport</keyword>
<dbReference type="Gene3D" id="1.10.1130.10">
    <property type="entry name" value="Flavocytochrome C3, Chain A"/>
    <property type="match status" value="1"/>
</dbReference>
<dbReference type="GO" id="GO:0016491">
    <property type="term" value="F:oxidoreductase activity"/>
    <property type="evidence" value="ECO:0007669"/>
    <property type="project" value="TreeGrafter"/>
</dbReference>
<evidence type="ECO:0000313" key="10">
    <source>
        <dbReference type="EMBL" id="KIH77631.1"/>
    </source>
</evidence>
<gene>
    <name evidence="10" type="ORF">GFER_02850</name>
</gene>
<dbReference type="SUPFAM" id="SSF48695">
    <property type="entry name" value="Multiheme cytochromes"/>
    <property type="match status" value="1"/>
</dbReference>
<evidence type="ECO:0000256" key="2">
    <source>
        <dbReference type="ARBA" id="ARBA00004196"/>
    </source>
</evidence>
<protein>
    <submittedName>
        <fullName evidence="10">Cytochrome C</fullName>
    </submittedName>
</protein>
<evidence type="ECO:0000256" key="5">
    <source>
        <dbReference type="ARBA" id="ARBA00022723"/>
    </source>
</evidence>
<evidence type="ECO:0000256" key="8">
    <source>
        <dbReference type="ARBA" id="ARBA00023004"/>
    </source>
</evidence>
<dbReference type="InterPro" id="IPR051829">
    <property type="entry name" value="Multiheme_Cytochr_ET"/>
</dbReference>
<evidence type="ECO:0000259" key="9">
    <source>
        <dbReference type="Pfam" id="PF14537"/>
    </source>
</evidence>
<accession>A0A0C2HKT4</accession>
<keyword evidence="4" id="KW-0349">Heme</keyword>
<dbReference type="Proteomes" id="UP000035068">
    <property type="component" value="Unassembled WGS sequence"/>
</dbReference>
<name>A0A0C2HKT4_9BACT</name>
<comment type="cofactor">
    <cofactor evidence="1">
        <name>heme c</name>
        <dbReference type="ChEBI" id="CHEBI:61717"/>
    </cofactor>
</comment>
<organism evidence="10 11">
    <name type="scientific">Geoalkalibacter ferrihydriticus DSM 17813</name>
    <dbReference type="NCBI Taxonomy" id="1121915"/>
    <lineage>
        <taxon>Bacteria</taxon>
        <taxon>Pseudomonadati</taxon>
        <taxon>Thermodesulfobacteriota</taxon>
        <taxon>Desulfuromonadia</taxon>
        <taxon>Desulfuromonadales</taxon>
        <taxon>Geoalkalibacteraceae</taxon>
        <taxon>Geoalkalibacter</taxon>
    </lineage>
</organism>
<evidence type="ECO:0000256" key="3">
    <source>
        <dbReference type="ARBA" id="ARBA00022448"/>
    </source>
</evidence>
<keyword evidence="7" id="KW-0249">Electron transport</keyword>
<evidence type="ECO:0000256" key="7">
    <source>
        <dbReference type="ARBA" id="ARBA00022982"/>
    </source>
</evidence>
<dbReference type="GO" id="GO:0030313">
    <property type="term" value="C:cell envelope"/>
    <property type="evidence" value="ECO:0007669"/>
    <property type="project" value="UniProtKB-SubCell"/>
</dbReference>
<keyword evidence="11" id="KW-1185">Reference proteome</keyword>
<feature type="domain" description="Tetrahaem cytochrome" evidence="9">
    <location>
        <begin position="83"/>
        <end position="153"/>
    </location>
</feature>
<keyword evidence="5" id="KW-0479">Metal-binding</keyword>
<sequence length="157" mass="17857">MKNHIWRPLYVVLALVVVILIGRAFYVPKDFGVHGGEGYMYGWYRASNVEEWKEFPSLYRSMTYCADCHMDKTDLAPTSMHGAIQCENCHGPALNHPEDPVQLTIDRSREQCLRCHARLPYPGSDRGKLSGIEPDEHNPGMSCVDCHDPHNPSLEEM</sequence>
<comment type="subcellular location">
    <subcellularLocation>
        <location evidence="2">Cell envelope</location>
    </subcellularLocation>
</comment>
<proteinExistence type="predicted"/>
<evidence type="ECO:0000256" key="4">
    <source>
        <dbReference type="ARBA" id="ARBA00022617"/>
    </source>
</evidence>
<dbReference type="InterPro" id="IPR012286">
    <property type="entry name" value="Tetrahaem_cytochrome"/>
</dbReference>
<evidence type="ECO:0000313" key="11">
    <source>
        <dbReference type="Proteomes" id="UP000035068"/>
    </source>
</evidence>
<evidence type="ECO:0000256" key="6">
    <source>
        <dbReference type="ARBA" id="ARBA00022729"/>
    </source>
</evidence>
<evidence type="ECO:0000256" key="1">
    <source>
        <dbReference type="ARBA" id="ARBA00001926"/>
    </source>
</evidence>
<reference evidence="10 11" key="1">
    <citation type="submission" date="2014-12" db="EMBL/GenBank/DDBJ databases">
        <title>Genomes of Geoalkalibacter ferrihydriticus and Geoalkalibacter subterraneus, two haloalkaliphilic metal-reducing members of the Geobacteraceae.</title>
        <authorList>
            <person name="Badalamenti J.P."/>
            <person name="Torres C.I."/>
            <person name="Krajmalnik-Brown R."/>
            <person name="Bond D.R."/>
        </authorList>
    </citation>
    <scope>NUCLEOTIDE SEQUENCE [LARGE SCALE GENOMIC DNA]</scope>
    <source>
        <strain evidence="10 11">DSM 17813</strain>
    </source>
</reference>
<dbReference type="PANTHER" id="PTHR35038">
    <property type="entry name" value="DISSIMILATORY SULFITE REDUCTASE SIRA"/>
    <property type="match status" value="1"/>
</dbReference>